<keyword evidence="4" id="KW-1185">Reference proteome</keyword>
<accession>A0A9W4GZZ1</accession>
<name>A0A9W4GZZ1_9ACTN</name>
<evidence type="ECO:0000313" key="3">
    <source>
        <dbReference type="EMBL" id="CAG7623623.1"/>
    </source>
</evidence>
<sequence>MKTALSRSFAVGLLALAFAAAGAGGDARAATAVPISAPGTYASDPSSTPSGAKTTRSLGGTVQVPAGSTRYLSSKLYVDDAAQVTEVSHMIYCKRPGESAVYAQLVSGQNALANTPTTMLTRGFVTAPADTALTCSVYAQFVNHAADSAGSIAVLASSYLQDVDGDIGAVRQAFSTSMLVNSSANVDTVAFTAPAAATAVQAIGDVSVTVCYGADGGLCQRSSGARMDGTSSYVGTQLVLNQLNSDGSVCRTTTNGALKGTTVTTTVHHYRISTWLTDVPVDPACTSRDFVSYTRTTANANANSFKIEANNQTVGAVFVPYMEES</sequence>
<proteinExistence type="predicted"/>
<feature type="signal peptide" evidence="2">
    <location>
        <begin position="1"/>
        <end position="23"/>
    </location>
</feature>
<evidence type="ECO:0000313" key="4">
    <source>
        <dbReference type="Proteomes" id="UP001153328"/>
    </source>
</evidence>
<evidence type="ECO:0000256" key="1">
    <source>
        <dbReference type="SAM" id="MobiDB-lite"/>
    </source>
</evidence>
<dbReference type="AlphaFoldDB" id="A0A9W4GZZ1"/>
<reference evidence="3" key="1">
    <citation type="submission" date="2021-06" db="EMBL/GenBank/DDBJ databases">
        <authorList>
            <person name="Arsene-Ploetze F."/>
        </authorList>
    </citation>
    <scope>NUCLEOTIDE SEQUENCE</scope>
    <source>
        <strain evidence="3">SBRY1</strain>
    </source>
</reference>
<dbReference type="Proteomes" id="UP001153328">
    <property type="component" value="Unassembled WGS sequence"/>
</dbReference>
<organism evidence="3 4">
    <name type="scientific">Actinacidiphila bryophytorum</name>
    <dbReference type="NCBI Taxonomy" id="1436133"/>
    <lineage>
        <taxon>Bacteria</taxon>
        <taxon>Bacillati</taxon>
        <taxon>Actinomycetota</taxon>
        <taxon>Actinomycetes</taxon>
        <taxon>Kitasatosporales</taxon>
        <taxon>Streptomycetaceae</taxon>
        <taxon>Actinacidiphila</taxon>
    </lineage>
</organism>
<evidence type="ECO:0000256" key="2">
    <source>
        <dbReference type="SAM" id="SignalP"/>
    </source>
</evidence>
<comment type="caution">
    <text evidence="3">The sequence shown here is derived from an EMBL/GenBank/DDBJ whole genome shotgun (WGS) entry which is preliminary data.</text>
</comment>
<keyword evidence="2" id="KW-0732">Signal</keyword>
<feature type="region of interest" description="Disordered" evidence="1">
    <location>
        <begin position="39"/>
        <end position="59"/>
    </location>
</feature>
<gene>
    <name evidence="3" type="ORF">SBRY_160061</name>
</gene>
<feature type="chain" id="PRO_5040760536" evidence="2">
    <location>
        <begin position="24"/>
        <end position="325"/>
    </location>
</feature>
<dbReference type="EMBL" id="CAJVAX010000008">
    <property type="protein sequence ID" value="CAG7623623.1"/>
    <property type="molecule type" value="Genomic_DNA"/>
</dbReference>
<protein>
    <submittedName>
        <fullName evidence="3">Uncharacterized protein</fullName>
    </submittedName>
</protein>
<dbReference type="RefSeq" id="WP_205045897.1">
    <property type="nucleotide sequence ID" value="NZ_CAJVAX010000008.1"/>
</dbReference>
<feature type="compositionally biased region" description="Polar residues" evidence="1">
    <location>
        <begin position="43"/>
        <end position="59"/>
    </location>
</feature>